<feature type="compositionally biased region" description="Low complexity" evidence="9">
    <location>
        <begin position="780"/>
        <end position="796"/>
    </location>
</feature>
<name>A0A2V0P9V5_9CHLO</name>
<dbReference type="InterPro" id="IPR027417">
    <property type="entry name" value="P-loop_NTPase"/>
</dbReference>
<reference evidence="11 12" key="1">
    <citation type="journal article" date="2018" name="Sci. Rep.">
        <title>Raphidocelis subcapitata (=Pseudokirchneriella subcapitata) provides an insight into genome evolution and environmental adaptations in the Sphaeropleales.</title>
        <authorList>
            <person name="Suzuki S."/>
            <person name="Yamaguchi H."/>
            <person name="Nakajima N."/>
            <person name="Kawachi M."/>
        </authorList>
    </citation>
    <scope>NUCLEOTIDE SEQUENCE [LARGE SCALE GENOMIC DNA]</scope>
    <source>
        <strain evidence="11 12">NIES-35</strain>
    </source>
</reference>
<comment type="caution">
    <text evidence="11">The sequence shown here is derived from an EMBL/GenBank/DDBJ whole genome shotgun (WGS) entry which is preliminary data.</text>
</comment>
<dbReference type="InterPro" id="IPR003395">
    <property type="entry name" value="RecF/RecN/SMC_N"/>
</dbReference>
<keyword evidence="3" id="KW-0498">Mitosis</keyword>
<feature type="compositionally biased region" description="Gly residues" evidence="9">
    <location>
        <begin position="1033"/>
        <end position="1043"/>
    </location>
</feature>
<dbReference type="Pfam" id="PF02463">
    <property type="entry name" value="SMC_N"/>
    <property type="match status" value="1"/>
</dbReference>
<dbReference type="FunCoup" id="A0A2V0P9V5">
    <property type="interactions" value="1608"/>
</dbReference>
<dbReference type="SUPFAM" id="SSF75553">
    <property type="entry name" value="Smc hinge domain"/>
    <property type="match status" value="1"/>
</dbReference>
<comment type="subcellular location">
    <subcellularLocation>
        <location evidence="1 7">Nucleus</location>
    </subcellularLocation>
</comment>
<proteinExistence type="inferred from homology"/>
<evidence type="ECO:0000256" key="1">
    <source>
        <dbReference type="ARBA" id="ARBA00004123"/>
    </source>
</evidence>
<dbReference type="InterPro" id="IPR024704">
    <property type="entry name" value="SMC"/>
</dbReference>
<keyword evidence="6" id="KW-0131">Cell cycle</keyword>
<evidence type="ECO:0000256" key="2">
    <source>
        <dbReference type="ARBA" id="ARBA00022618"/>
    </source>
</evidence>
<evidence type="ECO:0000313" key="11">
    <source>
        <dbReference type="EMBL" id="GBF96626.1"/>
    </source>
</evidence>
<keyword evidence="2" id="KW-0132">Cell division</keyword>
<dbReference type="PANTHER" id="PTHR18937">
    <property type="entry name" value="STRUCTURAL MAINTENANCE OF CHROMOSOMES SMC FAMILY MEMBER"/>
    <property type="match status" value="1"/>
</dbReference>
<dbReference type="Pfam" id="PF06470">
    <property type="entry name" value="SMC_hinge"/>
    <property type="match status" value="1"/>
</dbReference>
<dbReference type="GO" id="GO:0051301">
    <property type="term" value="P:cell division"/>
    <property type="evidence" value="ECO:0007669"/>
    <property type="project" value="UniProtKB-KW"/>
</dbReference>
<gene>
    <name evidence="11" type="ORF">Rsub_09372</name>
</gene>
<dbReference type="GO" id="GO:0008278">
    <property type="term" value="C:cohesin complex"/>
    <property type="evidence" value="ECO:0007669"/>
    <property type="project" value="TreeGrafter"/>
</dbReference>
<dbReference type="Gene3D" id="3.40.50.300">
    <property type="entry name" value="P-loop containing nucleotide triphosphate hydrolases"/>
    <property type="match status" value="2"/>
</dbReference>
<dbReference type="GO" id="GO:0016887">
    <property type="term" value="F:ATP hydrolysis activity"/>
    <property type="evidence" value="ECO:0007669"/>
    <property type="project" value="InterPro"/>
</dbReference>
<feature type="domain" description="SMC hinge" evidence="10">
    <location>
        <begin position="566"/>
        <end position="682"/>
    </location>
</feature>
<sequence>MGDSDSEGPPAPGGAMGRIDRIVVQDFKSYKGRQIIGPFSPHFTAIIGPNGSGKSNLMDAISFVLGIRTQQLRGSLRELLHAGAAGGDAGPGADQERPRRGFVQLVYVTADGDEVTFARVIQASGGGGGGGEDAAYQSVYKIDDRTVTWDAYAQRLGEFGILVKARNFLVFQGDIEKVASRSPEGLTQLFEQISGSDAYKKPYEEAEEAKRRAEEKAASVFARKKSIQLERRQKKEQKEEAEKFLELQEQLKERRAYYYLWQLYHLQQDADAARAALAEAQAELDAAAAEHAGVGAELEARKRRHAGLVKQRMACEKKIKQKQGEKEKQTPALMRLREESSRLARRIKSSEKGVEAARREAEEQAATAARIETDLKRLQEAKAELEAEIAGGGGGGGAGPSSSRGGRGARGGGGGNALADKLAGHEQEYHRLKEDAGVKTAKLAEERASLAAGLEADARQLAALKDAAAAFGTRADAASVLAEEMASKAASLGDEVKAAREELASKRAAAKEAGVQQRQVSVQRDHLASKLADVEARLADAKADKRQSERDRRLAKAAADLKREIPGVLGRLSELGRIPSRRYNLAISVALGQHMDSLVVKDRATAFAAIDWLKRNRQERMEFIPLKEVSVKPADERLRKLGGTAKLALDLVEFDAAHERAFVFACGNTLICDTDQEARQLAQGGERRHKVVSLDGTLFKPNGTFQGGRSGNLDARAGRWDDQLLDTLRQERDGLRQQMEALPDAREAVRAAQALDLEAQKLAVRVSYLEAEAKAADARGAAAKSDASKLSSSAASKAREAEPLAKDVARREAQLAKLDARVNEITDRVFAEFSKRVGVASVRQYEESALAEARARREKLTELTTQISRLQAQAEYERSSDRAGALARLEADADKDRARLEKVKAEEAKLQAAGAALEEAVAEVNREMEELRQQLEALDRETAEIKAKASAHDRAASKLRDAAASAEGALDVAAARGADVLEEASVERTELPRLAGGGGGGGGGGGAGGKGRKRGRRGAEEDAEGDGMDADGGEGGSGGGAGPEGDEDARPLDFSSLQQRHRAARAAKERDALGAQLRGELEEAAADLARRAPNLKAVEQYKAIQEKEAEQASAVAEAKAEVAAATRAYQAARSSRYELMVGAFEHVRSSIDEVYKALTRGPHHPLGGTAYLTLDNEEEPYLGGVKYVAMPPTKRFREMEQLSGGEKTVAALALLFAIHSYRPSPFFVLDEVDAALDATNVARVAHYIRSRTRPQADGDAAAAAGEQRQAEGQQRQKQQGGGGGGWGGGGGGEGEGAGAMAPFQSIVISLKDNFYEKADALVGVSRDSDLGCSRTFTFDLSGYEEPADAA</sequence>
<organism evidence="11 12">
    <name type="scientific">Raphidocelis subcapitata</name>
    <dbReference type="NCBI Taxonomy" id="307507"/>
    <lineage>
        <taxon>Eukaryota</taxon>
        <taxon>Viridiplantae</taxon>
        <taxon>Chlorophyta</taxon>
        <taxon>core chlorophytes</taxon>
        <taxon>Chlorophyceae</taxon>
        <taxon>CS clade</taxon>
        <taxon>Sphaeropleales</taxon>
        <taxon>Selenastraceae</taxon>
        <taxon>Raphidocelis</taxon>
    </lineage>
</organism>
<dbReference type="InParanoid" id="A0A2V0P9V5"/>
<feature type="coiled-coil region" evidence="8">
    <location>
        <begin position="203"/>
        <end position="290"/>
    </location>
</feature>
<keyword evidence="12" id="KW-1185">Reference proteome</keyword>
<evidence type="ECO:0000256" key="7">
    <source>
        <dbReference type="PIRNR" id="PIRNR005719"/>
    </source>
</evidence>
<feature type="region of interest" description="Disordered" evidence="9">
    <location>
        <begin position="318"/>
        <end position="361"/>
    </location>
</feature>
<evidence type="ECO:0000259" key="10">
    <source>
        <dbReference type="SMART" id="SM00968"/>
    </source>
</evidence>
<dbReference type="PIRSF" id="PIRSF005719">
    <property type="entry name" value="SMC"/>
    <property type="match status" value="1"/>
</dbReference>
<protein>
    <recommendedName>
        <fullName evidence="7">Structural maintenance of chromosomes protein</fullName>
    </recommendedName>
</protein>
<dbReference type="GO" id="GO:0007062">
    <property type="term" value="P:sister chromatid cohesion"/>
    <property type="evidence" value="ECO:0007669"/>
    <property type="project" value="TreeGrafter"/>
</dbReference>
<evidence type="ECO:0000256" key="5">
    <source>
        <dbReference type="ARBA" id="ARBA00023242"/>
    </source>
</evidence>
<feature type="coiled-coil region" evidence="8">
    <location>
        <begin position="482"/>
        <end position="558"/>
    </location>
</feature>
<feature type="compositionally biased region" description="Acidic residues" evidence="9">
    <location>
        <begin position="1021"/>
        <end position="1032"/>
    </location>
</feature>
<dbReference type="GO" id="GO:0003677">
    <property type="term" value="F:DNA binding"/>
    <property type="evidence" value="ECO:0007669"/>
    <property type="project" value="TreeGrafter"/>
</dbReference>
<dbReference type="OrthoDB" id="5575062at2759"/>
<evidence type="ECO:0000256" key="6">
    <source>
        <dbReference type="ARBA" id="ARBA00023306"/>
    </source>
</evidence>
<evidence type="ECO:0000313" key="12">
    <source>
        <dbReference type="Proteomes" id="UP000247498"/>
    </source>
</evidence>
<keyword evidence="5 7" id="KW-0539">Nucleus</keyword>
<evidence type="ECO:0000256" key="9">
    <source>
        <dbReference type="SAM" id="MobiDB-lite"/>
    </source>
</evidence>
<dbReference type="Gene3D" id="1.20.1060.20">
    <property type="match status" value="1"/>
</dbReference>
<dbReference type="SUPFAM" id="SSF52540">
    <property type="entry name" value="P-loop containing nucleoside triphosphate hydrolases"/>
    <property type="match status" value="1"/>
</dbReference>
<comment type="similarity">
    <text evidence="7">Belongs to the SMC family.</text>
</comment>
<evidence type="ECO:0000256" key="3">
    <source>
        <dbReference type="ARBA" id="ARBA00022776"/>
    </source>
</evidence>
<feature type="compositionally biased region" description="Gly residues" evidence="9">
    <location>
        <begin position="1279"/>
        <end position="1295"/>
    </location>
</feature>
<evidence type="ECO:0000256" key="8">
    <source>
        <dbReference type="SAM" id="Coils"/>
    </source>
</evidence>
<dbReference type="Gene3D" id="3.30.70.1620">
    <property type="match status" value="1"/>
</dbReference>
<dbReference type="SMART" id="SM00968">
    <property type="entry name" value="SMC_hinge"/>
    <property type="match status" value="1"/>
</dbReference>
<dbReference type="Gene3D" id="6.10.250.3110">
    <property type="match status" value="1"/>
</dbReference>
<keyword evidence="4 8" id="KW-0175">Coiled coil</keyword>
<dbReference type="GO" id="GO:0005524">
    <property type="term" value="F:ATP binding"/>
    <property type="evidence" value="ECO:0007669"/>
    <property type="project" value="InterPro"/>
</dbReference>
<dbReference type="InterPro" id="IPR010935">
    <property type="entry name" value="SMC_hinge"/>
</dbReference>
<feature type="region of interest" description="Disordered" evidence="9">
    <location>
        <begin position="988"/>
        <end position="1051"/>
    </location>
</feature>
<dbReference type="Proteomes" id="UP000247498">
    <property type="component" value="Unassembled WGS sequence"/>
</dbReference>
<feature type="compositionally biased region" description="Low complexity" evidence="9">
    <location>
        <begin position="1255"/>
        <end position="1278"/>
    </location>
</feature>
<feature type="compositionally biased region" description="Gly residues" evidence="9">
    <location>
        <begin position="390"/>
        <end position="416"/>
    </location>
</feature>
<feature type="region of interest" description="Disordered" evidence="9">
    <location>
        <begin position="387"/>
        <end position="418"/>
    </location>
</feature>
<dbReference type="PANTHER" id="PTHR18937:SF12">
    <property type="entry name" value="STRUCTURAL MAINTENANCE OF CHROMOSOMES PROTEIN"/>
    <property type="match status" value="1"/>
</dbReference>
<feature type="region of interest" description="Disordered" evidence="9">
    <location>
        <begin position="780"/>
        <end position="806"/>
    </location>
</feature>
<feature type="compositionally biased region" description="Basic and acidic residues" evidence="9">
    <location>
        <begin position="797"/>
        <end position="806"/>
    </location>
</feature>
<feature type="coiled-coil region" evidence="8">
    <location>
        <begin position="853"/>
        <end position="948"/>
    </location>
</feature>
<dbReference type="STRING" id="307507.A0A2V0P9V5"/>
<evidence type="ECO:0000256" key="4">
    <source>
        <dbReference type="ARBA" id="ARBA00023054"/>
    </source>
</evidence>
<dbReference type="EMBL" id="BDRX01000083">
    <property type="protein sequence ID" value="GBF96626.1"/>
    <property type="molecule type" value="Genomic_DNA"/>
</dbReference>
<feature type="compositionally biased region" description="Gly residues" evidence="9">
    <location>
        <begin position="995"/>
        <end position="1009"/>
    </location>
</feature>
<dbReference type="InterPro" id="IPR036277">
    <property type="entry name" value="SMC_hinge_sf"/>
</dbReference>
<accession>A0A2V0P9V5</accession>
<dbReference type="GO" id="GO:0005634">
    <property type="term" value="C:nucleus"/>
    <property type="evidence" value="ECO:0007669"/>
    <property type="project" value="UniProtKB-SubCell"/>
</dbReference>
<feature type="region of interest" description="Disordered" evidence="9">
    <location>
        <begin position="1255"/>
        <end position="1295"/>
    </location>
</feature>